<dbReference type="Proteomes" id="UP001157017">
    <property type="component" value="Unassembled WGS sequence"/>
</dbReference>
<organism evidence="1 2">
    <name type="scientific">Angustibacter aerolatus</name>
    <dbReference type="NCBI Taxonomy" id="1162965"/>
    <lineage>
        <taxon>Bacteria</taxon>
        <taxon>Bacillati</taxon>
        <taxon>Actinomycetota</taxon>
        <taxon>Actinomycetes</taxon>
        <taxon>Kineosporiales</taxon>
        <taxon>Kineosporiaceae</taxon>
    </lineage>
</organism>
<protein>
    <submittedName>
        <fullName evidence="1">Uncharacterized protein</fullName>
    </submittedName>
</protein>
<dbReference type="EMBL" id="BSUZ01000001">
    <property type="protein sequence ID" value="GMA87096.1"/>
    <property type="molecule type" value="Genomic_DNA"/>
</dbReference>
<comment type="caution">
    <text evidence="1">The sequence shown here is derived from an EMBL/GenBank/DDBJ whole genome shotgun (WGS) entry which is preliminary data.</text>
</comment>
<keyword evidence="2" id="KW-1185">Reference proteome</keyword>
<reference evidence="2" key="1">
    <citation type="journal article" date="2019" name="Int. J. Syst. Evol. Microbiol.">
        <title>The Global Catalogue of Microorganisms (GCM) 10K type strain sequencing project: providing services to taxonomists for standard genome sequencing and annotation.</title>
        <authorList>
            <consortium name="The Broad Institute Genomics Platform"/>
            <consortium name="The Broad Institute Genome Sequencing Center for Infectious Disease"/>
            <person name="Wu L."/>
            <person name="Ma J."/>
        </authorList>
    </citation>
    <scope>NUCLEOTIDE SEQUENCE [LARGE SCALE GENOMIC DNA]</scope>
    <source>
        <strain evidence="2">NBRC 108730</strain>
    </source>
</reference>
<sequence length="126" mass="12663">MPSRSGWVRAEATTRSFASTSLVDHLAGRQVGATGQVGERLDHQRAGDLARGVPAHAVGDEVDGGGGDVGVLVVAAHPSDVRGRADARLHLAPLLGPPSGPVQTITTTGAPWCPVRGTCAAIACGA</sequence>
<proteinExistence type="predicted"/>
<accession>A0ABQ6JJW9</accession>
<name>A0ABQ6JJW9_9ACTN</name>
<evidence type="ECO:0000313" key="1">
    <source>
        <dbReference type="EMBL" id="GMA87096.1"/>
    </source>
</evidence>
<gene>
    <name evidence="1" type="ORF">GCM10025868_23460</name>
</gene>
<evidence type="ECO:0000313" key="2">
    <source>
        <dbReference type="Proteomes" id="UP001157017"/>
    </source>
</evidence>